<proteinExistence type="predicted"/>
<evidence type="ECO:0000313" key="3">
    <source>
        <dbReference type="Proteomes" id="UP001596494"/>
    </source>
</evidence>
<dbReference type="Proteomes" id="UP001596494">
    <property type="component" value="Unassembled WGS sequence"/>
</dbReference>
<dbReference type="RefSeq" id="WP_289215886.1">
    <property type="nucleotide sequence ID" value="NZ_JAPVRC010000004.1"/>
</dbReference>
<protein>
    <recommendedName>
        <fullName evidence="4">Transposase</fullName>
    </recommendedName>
</protein>
<feature type="compositionally biased region" description="Basic and acidic residues" evidence="1">
    <location>
        <begin position="12"/>
        <end position="23"/>
    </location>
</feature>
<reference evidence="3" key="1">
    <citation type="journal article" date="2019" name="Int. J. Syst. Evol. Microbiol.">
        <title>The Global Catalogue of Microorganisms (GCM) 10K type strain sequencing project: providing services to taxonomists for standard genome sequencing and annotation.</title>
        <authorList>
            <consortium name="The Broad Institute Genomics Platform"/>
            <consortium name="The Broad Institute Genome Sequencing Center for Infectious Disease"/>
            <person name="Wu L."/>
            <person name="Ma J."/>
        </authorList>
    </citation>
    <scope>NUCLEOTIDE SEQUENCE [LARGE SCALE GENOMIC DNA]</scope>
    <source>
        <strain evidence="3">CCUG 73951</strain>
    </source>
</reference>
<evidence type="ECO:0000313" key="2">
    <source>
        <dbReference type="EMBL" id="MFC7321961.1"/>
    </source>
</evidence>
<evidence type="ECO:0000256" key="1">
    <source>
        <dbReference type="SAM" id="MobiDB-lite"/>
    </source>
</evidence>
<keyword evidence="3" id="KW-1185">Reference proteome</keyword>
<feature type="region of interest" description="Disordered" evidence="1">
    <location>
        <begin position="1"/>
        <end position="23"/>
    </location>
</feature>
<accession>A0ABW2K7F7</accession>
<organism evidence="2 3">
    <name type="scientific">Halobacillus campisalis</name>
    <dbReference type="NCBI Taxonomy" id="435909"/>
    <lineage>
        <taxon>Bacteria</taxon>
        <taxon>Bacillati</taxon>
        <taxon>Bacillota</taxon>
        <taxon>Bacilli</taxon>
        <taxon>Bacillales</taxon>
        <taxon>Bacillaceae</taxon>
        <taxon>Halobacillus</taxon>
    </lineage>
</organism>
<name>A0ABW2K7F7_9BACI</name>
<sequence length="70" mass="8549">MTNELQNVRVMQKPERGRYENEEVHGKSSDIIVVYNLFDQTWQTLKEHDLDRYFADETDFNRRKAREEQT</sequence>
<dbReference type="EMBL" id="JBHTBY010000011">
    <property type="protein sequence ID" value="MFC7321961.1"/>
    <property type="molecule type" value="Genomic_DNA"/>
</dbReference>
<comment type="caution">
    <text evidence="2">The sequence shown here is derived from an EMBL/GenBank/DDBJ whole genome shotgun (WGS) entry which is preliminary data.</text>
</comment>
<gene>
    <name evidence="2" type="ORF">ACFQMN_13825</name>
</gene>
<evidence type="ECO:0008006" key="4">
    <source>
        <dbReference type="Google" id="ProtNLM"/>
    </source>
</evidence>